<evidence type="ECO:0008006" key="4">
    <source>
        <dbReference type="Google" id="ProtNLM"/>
    </source>
</evidence>
<evidence type="ECO:0000313" key="2">
    <source>
        <dbReference type="EMBL" id="NYG34050.1"/>
    </source>
</evidence>
<protein>
    <recommendedName>
        <fullName evidence="4">TonB-dependent receptor</fullName>
    </recommendedName>
</protein>
<reference evidence="2 3" key="1">
    <citation type="submission" date="2020-07" db="EMBL/GenBank/DDBJ databases">
        <title>Genomic Encyclopedia of Archaeal and Bacterial Type Strains, Phase II (KMG-II): from individual species to whole genera.</title>
        <authorList>
            <person name="Goeker M."/>
        </authorList>
    </citation>
    <scope>NUCLEOTIDE SEQUENCE [LARGE SCALE GENOMIC DNA]</scope>
    <source>
        <strain evidence="2 3">DSM 21226</strain>
    </source>
</reference>
<feature type="chain" id="PRO_5031325052" description="TonB-dependent receptor" evidence="1">
    <location>
        <begin position="31"/>
        <end position="1092"/>
    </location>
</feature>
<accession>A0A7Y9UKT5</accession>
<keyword evidence="1" id="KW-0732">Signal</keyword>
<evidence type="ECO:0000256" key="1">
    <source>
        <dbReference type="SAM" id="SignalP"/>
    </source>
</evidence>
<gene>
    <name evidence="2" type="ORF">BDD16_003036</name>
</gene>
<proteinExistence type="predicted"/>
<dbReference type="AlphaFoldDB" id="A0A7Y9UKT5"/>
<dbReference type="Proteomes" id="UP000518288">
    <property type="component" value="Unassembled WGS sequence"/>
</dbReference>
<dbReference type="RefSeq" id="WP_179634743.1">
    <property type="nucleotide sequence ID" value="NZ_JACCFH010000001.1"/>
</dbReference>
<dbReference type="EMBL" id="JACCFH010000001">
    <property type="protein sequence ID" value="NYG34050.1"/>
    <property type="molecule type" value="Genomic_DNA"/>
</dbReference>
<keyword evidence="3" id="KW-1185">Reference proteome</keyword>
<feature type="signal peptide" evidence="1">
    <location>
        <begin position="1"/>
        <end position="30"/>
    </location>
</feature>
<sequence>MRPTTMPVQTRALHAVAAAVVLLGASAAHAEPGDASRYQPLFAPVPGTTAPAIVLDGQYAANARVGQLKVEVRGAGATADGVTPVSITVTVHDRDGALLKDAVLVTIEHSGTARLQMQGTATDEFGPSRKDADRRVPGTQLKVVGGSATFSLIAPSQPEDVRLRLTAGEAEVSGLIGFSPDLREMIAAGLVEGVIGSTRRRYDSAITPARIDDGFEAELRQWSRGFDNGRGQVAARAALFLKGKIRGDMLLTMAYDSDKETRARLLNDIKPEEFYPVYGDSSVKGFEAKSSSKLFVRVDKDRHFLLYGDFSTGDAYTASAGGGVVAGTRMRQLGAYNRVMTGVRGHWETPTGVANAYASRDTLRHVVEEVQANGTSGPFAVSGTQALENSEQVQLVVRDRNHRDTVLSVTTLVRLNDYSFEPFSGRILLTRPVPSQDADGNPVSLRISYEIDQGGAAFWLAGADAQLNLGERLTVGGSAVEDRNPNARFRLASVNTGVKLNEQTSLVAELAFTDADLAALRPTLTAAGQTPLPGGDTAIGRAGRIELAHRSETLTAKVYASRTGAGFANTAAGVQPGSQQVGASAALKATDTVTLKADAQRTDDTGNDARRTGLTVGAEVAVTPALTLGGGLRRIDERGRIRGALATLGANPSAGSYFTPGSEGGFSGAGSSTLFNVNNALATTGAAPGTVPDLEATTAFVSAAFKATDRLTLRALAEADVTGDDRHRVEVGASYQLAERTRLYLRGESQTGLSSQYALDSAAHSNAIALGIDGSYMEGGNVFSEYRLRDASDGRASQVATGVRNVWHVREGLALTTGLERLKILDGTGQNATAAALGADYTASEWWKASGRLEWRRLDAVSTSVTQDSWLSTVTVVRKLDRDWTALARNYYLSTDNHGARPDGWQDRFQIGFAYRPVDHNRLDVLGKYEYKTEDNINATDESRRVHVGALQANFHPSRVWWTSARVAAKDVRERFPNTQGGGDDRYQAWLLGGRLVYDLTEDWDLGLQASVMHGKADGQTGASLQKSIGVEAGYLVKTNLWLSAGFNWAGFSDRDLSSDYTARGVYLRLRYKFDADLWAGSNPDINRSLPR</sequence>
<organism evidence="2 3">
    <name type="scientific">Sphaerotilus montanus</name>
    <dbReference type="NCBI Taxonomy" id="522889"/>
    <lineage>
        <taxon>Bacteria</taxon>
        <taxon>Pseudomonadati</taxon>
        <taxon>Pseudomonadota</taxon>
        <taxon>Betaproteobacteria</taxon>
        <taxon>Burkholderiales</taxon>
        <taxon>Sphaerotilaceae</taxon>
        <taxon>Sphaerotilus</taxon>
    </lineage>
</organism>
<dbReference type="SUPFAM" id="SSF56935">
    <property type="entry name" value="Porins"/>
    <property type="match status" value="2"/>
</dbReference>
<dbReference type="InterPro" id="IPR013783">
    <property type="entry name" value="Ig-like_fold"/>
</dbReference>
<comment type="caution">
    <text evidence="2">The sequence shown here is derived from an EMBL/GenBank/DDBJ whole genome shotgun (WGS) entry which is preliminary data.</text>
</comment>
<dbReference type="Gene3D" id="2.60.40.10">
    <property type="entry name" value="Immunoglobulins"/>
    <property type="match status" value="1"/>
</dbReference>
<name>A0A7Y9UKT5_9BURK</name>
<evidence type="ECO:0000313" key="3">
    <source>
        <dbReference type="Proteomes" id="UP000518288"/>
    </source>
</evidence>